<protein>
    <submittedName>
        <fullName evidence="1">Putative OsmC-like protein</fullName>
    </submittedName>
</protein>
<dbReference type="InterPro" id="IPR036102">
    <property type="entry name" value="OsmC/Ohrsf"/>
</dbReference>
<dbReference type="AlphaFoldDB" id="A0A7W6NJ40"/>
<evidence type="ECO:0000313" key="1">
    <source>
        <dbReference type="EMBL" id="MBB4063965.1"/>
    </source>
</evidence>
<dbReference type="PANTHER" id="PTHR34352">
    <property type="entry name" value="PROTEIN YHFA"/>
    <property type="match status" value="1"/>
</dbReference>
<sequence length="136" mass="14246">MGATATVGRTGYPAIRSRTGGTLQIATGASEPGFNPIDLLYASLSACMAMSARIAANRLGVMANIRSIAVEVAGDKHEPEPSRVEKLSLTLHVEGDVDEEMKARILLIAEEICTVSNTLKTPPRIEAALAAPGDTD</sequence>
<dbReference type="SUPFAM" id="SSF82784">
    <property type="entry name" value="OsmC-like"/>
    <property type="match status" value="1"/>
</dbReference>
<organism evidence="1 2">
    <name type="scientific">Gellertiella hungarica</name>
    <dbReference type="NCBI Taxonomy" id="1572859"/>
    <lineage>
        <taxon>Bacteria</taxon>
        <taxon>Pseudomonadati</taxon>
        <taxon>Pseudomonadota</taxon>
        <taxon>Alphaproteobacteria</taxon>
        <taxon>Hyphomicrobiales</taxon>
        <taxon>Rhizobiaceae</taxon>
        <taxon>Gellertiella</taxon>
    </lineage>
</organism>
<dbReference type="PANTHER" id="PTHR34352:SF1">
    <property type="entry name" value="PROTEIN YHFA"/>
    <property type="match status" value="1"/>
</dbReference>
<dbReference type="Proteomes" id="UP000528286">
    <property type="component" value="Unassembled WGS sequence"/>
</dbReference>
<comment type="caution">
    <text evidence="1">The sequence shown here is derived from an EMBL/GenBank/DDBJ whole genome shotgun (WGS) entry which is preliminary data.</text>
</comment>
<gene>
    <name evidence="1" type="ORF">GGR23_001142</name>
</gene>
<reference evidence="1 2" key="1">
    <citation type="submission" date="2020-08" db="EMBL/GenBank/DDBJ databases">
        <title>Genomic Encyclopedia of Type Strains, Phase IV (KMG-IV): sequencing the most valuable type-strain genomes for metagenomic binning, comparative biology and taxonomic classification.</title>
        <authorList>
            <person name="Goeker M."/>
        </authorList>
    </citation>
    <scope>NUCLEOTIDE SEQUENCE [LARGE SCALE GENOMIC DNA]</scope>
    <source>
        <strain evidence="1 2">DSM 29853</strain>
    </source>
</reference>
<evidence type="ECO:0000313" key="2">
    <source>
        <dbReference type="Proteomes" id="UP000528286"/>
    </source>
</evidence>
<dbReference type="Gene3D" id="3.30.300.20">
    <property type="match status" value="1"/>
</dbReference>
<dbReference type="Pfam" id="PF02566">
    <property type="entry name" value="OsmC"/>
    <property type="match status" value="1"/>
</dbReference>
<dbReference type="InterPro" id="IPR015946">
    <property type="entry name" value="KH_dom-like_a/b"/>
</dbReference>
<keyword evidence="2" id="KW-1185">Reference proteome</keyword>
<dbReference type="InterPro" id="IPR003718">
    <property type="entry name" value="OsmC/Ohr_fam"/>
</dbReference>
<accession>A0A7W6NJ40</accession>
<dbReference type="EMBL" id="JACIEZ010000002">
    <property type="protein sequence ID" value="MBB4063965.1"/>
    <property type="molecule type" value="Genomic_DNA"/>
</dbReference>
<proteinExistence type="predicted"/>
<name>A0A7W6NJ40_9HYPH</name>